<evidence type="ECO:0000313" key="3">
    <source>
        <dbReference type="Proteomes" id="UP000078542"/>
    </source>
</evidence>
<gene>
    <name evidence="2" type="ORF">ALC62_01289</name>
</gene>
<proteinExistence type="predicted"/>
<dbReference type="AlphaFoldDB" id="A0A195D4G4"/>
<feature type="non-terminal residue" evidence="2">
    <location>
        <position position="1"/>
    </location>
</feature>
<feature type="region of interest" description="Disordered" evidence="1">
    <location>
        <begin position="107"/>
        <end position="127"/>
    </location>
</feature>
<dbReference type="EMBL" id="KQ976870">
    <property type="protein sequence ID" value="KYN07778.1"/>
    <property type="molecule type" value="Genomic_DNA"/>
</dbReference>
<organism evidence="2 3">
    <name type="scientific">Cyphomyrmex costatus</name>
    <dbReference type="NCBI Taxonomy" id="456900"/>
    <lineage>
        <taxon>Eukaryota</taxon>
        <taxon>Metazoa</taxon>
        <taxon>Ecdysozoa</taxon>
        <taxon>Arthropoda</taxon>
        <taxon>Hexapoda</taxon>
        <taxon>Insecta</taxon>
        <taxon>Pterygota</taxon>
        <taxon>Neoptera</taxon>
        <taxon>Endopterygota</taxon>
        <taxon>Hymenoptera</taxon>
        <taxon>Apocrita</taxon>
        <taxon>Aculeata</taxon>
        <taxon>Formicoidea</taxon>
        <taxon>Formicidae</taxon>
        <taxon>Myrmicinae</taxon>
        <taxon>Cyphomyrmex</taxon>
    </lineage>
</organism>
<keyword evidence="3" id="KW-1185">Reference proteome</keyword>
<protein>
    <recommendedName>
        <fullName evidence="4">Pupal cuticle protein</fullName>
    </recommendedName>
</protein>
<evidence type="ECO:0000313" key="2">
    <source>
        <dbReference type="EMBL" id="KYN07778.1"/>
    </source>
</evidence>
<evidence type="ECO:0008006" key="4">
    <source>
        <dbReference type="Google" id="ProtNLM"/>
    </source>
</evidence>
<name>A0A195D4G4_9HYME</name>
<dbReference type="STRING" id="456900.A0A195D4G4"/>
<reference evidence="2 3" key="1">
    <citation type="submission" date="2016-03" db="EMBL/GenBank/DDBJ databases">
        <title>Cyphomyrmex costatus WGS genome.</title>
        <authorList>
            <person name="Nygaard S."/>
            <person name="Hu H."/>
            <person name="Boomsma J."/>
            <person name="Zhang G."/>
        </authorList>
    </citation>
    <scope>NUCLEOTIDE SEQUENCE [LARGE SCALE GENOMIC DNA]</scope>
    <source>
        <strain evidence="2">MS0001</strain>
        <tissue evidence="2">Whole body</tissue>
    </source>
</reference>
<accession>A0A195D4G4</accession>
<sequence length="334" mass="35156">VAITSAMPTHYQYHGPPAPIGHDGRVMDTPEVAHAKAAHLAAIAEAAARVPHSVASYADNQDYHGYANPISVGHQMYHSGYGYHGPPAPLDHDRAANRAGLPVESAEPLAVALDDDERERTGQRSRKTQRLINGCGPLLRVDDSLPGFTYIKGDTNLDTVRHSSPYFRANTGNHPAALHHIVLFALCAIATATPAPVQDTPEVAQAKAAHLATHAYEAARNSIGYGWPGYGWSGYGWPALYAPAIAYGAPIGADGRVIDTPEVAQAKAAHLAAHAQEAAKIGLTPYGALAYATAPFYAYSYAPLGLDGRVIDTPEVAQAKAAHLAAHAAAARNV</sequence>
<dbReference type="Proteomes" id="UP000078542">
    <property type="component" value="Unassembled WGS sequence"/>
</dbReference>
<evidence type="ECO:0000256" key="1">
    <source>
        <dbReference type="SAM" id="MobiDB-lite"/>
    </source>
</evidence>